<evidence type="ECO:0000313" key="3">
    <source>
        <dbReference type="Proteomes" id="UP000279236"/>
    </source>
</evidence>
<evidence type="ECO:0000313" key="2">
    <source>
        <dbReference type="EMBL" id="RSH80915.1"/>
    </source>
</evidence>
<dbReference type="RefSeq" id="XP_028475634.1">
    <property type="nucleotide sequence ID" value="XM_028623660.1"/>
</dbReference>
<dbReference type="AlphaFoldDB" id="A0A427XQ05"/>
<feature type="region of interest" description="Disordered" evidence="1">
    <location>
        <begin position="1"/>
        <end position="21"/>
    </location>
</feature>
<proteinExistence type="predicted"/>
<dbReference type="Proteomes" id="UP000279236">
    <property type="component" value="Unassembled WGS sequence"/>
</dbReference>
<gene>
    <name evidence="2" type="ORF">EHS24_008344</name>
</gene>
<keyword evidence="3" id="KW-1185">Reference proteome</keyword>
<dbReference type="GeneID" id="39592887"/>
<protein>
    <submittedName>
        <fullName evidence="2">Uncharacterized protein</fullName>
    </submittedName>
</protein>
<comment type="caution">
    <text evidence="2">The sequence shown here is derived from an EMBL/GenBank/DDBJ whole genome shotgun (WGS) entry which is preliminary data.</text>
</comment>
<dbReference type="EMBL" id="RSCE01000007">
    <property type="protein sequence ID" value="RSH80915.1"/>
    <property type="molecule type" value="Genomic_DNA"/>
</dbReference>
<reference evidence="2 3" key="1">
    <citation type="submission" date="2018-11" db="EMBL/GenBank/DDBJ databases">
        <title>Genome sequence of Apiotrichum porosum DSM 27194.</title>
        <authorList>
            <person name="Aliyu H."/>
            <person name="Gorte O."/>
            <person name="Ochsenreither K."/>
        </authorList>
    </citation>
    <scope>NUCLEOTIDE SEQUENCE [LARGE SCALE GENOMIC DNA]</scope>
    <source>
        <strain evidence="2 3">DSM 27194</strain>
    </source>
</reference>
<sequence>MPVYSTETHDGHTPTPTSGNCDEYLRQVEEITDMFMLFNDEDADNVLHKVDDLLAAHGGWDHDHAAPLSQTVIAQIRAVVAHELEIANKTHAVPAAPTTKFPAK</sequence>
<accession>A0A427XQ05</accession>
<organism evidence="2 3">
    <name type="scientific">Apiotrichum porosum</name>
    <dbReference type="NCBI Taxonomy" id="105984"/>
    <lineage>
        <taxon>Eukaryota</taxon>
        <taxon>Fungi</taxon>
        <taxon>Dikarya</taxon>
        <taxon>Basidiomycota</taxon>
        <taxon>Agaricomycotina</taxon>
        <taxon>Tremellomycetes</taxon>
        <taxon>Trichosporonales</taxon>
        <taxon>Trichosporonaceae</taxon>
        <taxon>Apiotrichum</taxon>
    </lineage>
</organism>
<name>A0A427XQ05_9TREE</name>
<evidence type="ECO:0000256" key="1">
    <source>
        <dbReference type="SAM" id="MobiDB-lite"/>
    </source>
</evidence>